<gene>
    <name evidence="3" type="ORF">QFW80_09340</name>
</gene>
<dbReference type="Proteomes" id="UP001156831">
    <property type="component" value="Unassembled WGS sequence"/>
</dbReference>
<protein>
    <submittedName>
        <fullName evidence="3">Acetate kinase</fullName>
    </submittedName>
</protein>
<evidence type="ECO:0000256" key="1">
    <source>
        <dbReference type="SAM" id="Coils"/>
    </source>
</evidence>
<keyword evidence="3" id="KW-0418">Kinase</keyword>
<dbReference type="GO" id="GO:0016301">
    <property type="term" value="F:kinase activity"/>
    <property type="evidence" value="ECO:0007669"/>
    <property type="project" value="UniProtKB-KW"/>
</dbReference>
<evidence type="ECO:0000313" key="4">
    <source>
        <dbReference type="Proteomes" id="UP001156831"/>
    </source>
</evidence>
<reference evidence="3 4" key="1">
    <citation type="submission" date="2023-04" db="EMBL/GenBank/DDBJ databases">
        <title>Luteimonas sp. M1R5S18.</title>
        <authorList>
            <person name="Sun J.-Q."/>
        </authorList>
    </citation>
    <scope>NUCLEOTIDE SEQUENCE [LARGE SCALE GENOMIC DNA]</scope>
    <source>
        <strain evidence="3 4">M1R5S18</strain>
    </source>
</reference>
<proteinExistence type="predicted"/>
<dbReference type="EMBL" id="JARXRN010000024">
    <property type="protein sequence ID" value="MDH5830714.1"/>
    <property type="molecule type" value="Genomic_DNA"/>
</dbReference>
<sequence>MQPNTPPPSHRRSGGDMVRTDASALRPLLLVGALWWACAAQAQDAPHEARLQQMERRLAEQDRQIGALQALVERQQGELDGLARELGRSRLDAMRARGDDPAHAALPLALGQATVGLAPEGAQPATSSLPGVATAAVPADDASGLQASTSQADEAVGATQVGRPPESAERPPEVAQIFDQPGVLTPRGRLVLEPSLQFGYSSNDRVALVGYTVIPAILIGLIDVRQVKTTSLTAALAARYGLGRRLELEVKAPFSYISSDTVSREIFTGSAQDSVFQADGKGVGDIELTARYQLNQGGVDKPFYVLWLRYKTRTGRDLFEVVTDCVTRCVANATGTGLPLDLPTGSGFAALQPGVTWLYASDPVVFFGSLSYLHNFERDNVSRTVLSGAPEGFPQTTTELLGTVDAGDIIGFNFGMGLALNERAAVSFGYDQSIVDRTKQNGEDAPGAVRVVLGTLVLGGSYRLSERTSLNVALGVGVTRDTPDVSLAVRVPVTF</sequence>
<evidence type="ECO:0000313" key="3">
    <source>
        <dbReference type="EMBL" id="MDH5830714.1"/>
    </source>
</evidence>
<name>A0ABT6JJ99_9GAMM</name>
<feature type="coiled-coil region" evidence="1">
    <location>
        <begin position="51"/>
        <end position="85"/>
    </location>
</feature>
<dbReference type="RefSeq" id="WP_280601522.1">
    <property type="nucleotide sequence ID" value="NZ_JARXRN010000024.1"/>
</dbReference>
<keyword evidence="3" id="KW-0808">Transferase</keyword>
<comment type="caution">
    <text evidence="3">The sequence shown here is derived from an EMBL/GenBank/DDBJ whole genome shotgun (WGS) entry which is preliminary data.</text>
</comment>
<accession>A0ABT6JJ99</accession>
<keyword evidence="1" id="KW-0175">Coiled coil</keyword>
<keyword evidence="4" id="KW-1185">Reference proteome</keyword>
<feature type="region of interest" description="Disordered" evidence="2">
    <location>
        <begin position="141"/>
        <end position="172"/>
    </location>
</feature>
<organism evidence="3 4">
    <name type="scientific">Luteimonas rhizosphaericola</name>
    <dbReference type="NCBI Taxonomy" id="3042024"/>
    <lineage>
        <taxon>Bacteria</taxon>
        <taxon>Pseudomonadati</taxon>
        <taxon>Pseudomonadota</taxon>
        <taxon>Gammaproteobacteria</taxon>
        <taxon>Lysobacterales</taxon>
        <taxon>Lysobacteraceae</taxon>
        <taxon>Luteimonas</taxon>
    </lineage>
</organism>
<evidence type="ECO:0000256" key="2">
    <source>
        <dbReference type="SAM" id="MobiDB-lite"/>
    </source>
</evidence>